<comment type="caution">
    <text evidence="16">The sequence shown here is derived from an EMBL/GenBank/DDBJ whole genome shotgun (WGS) entry which is preliminary data.</text>
</comment>
<comment type="catalytic activity">
    <reaction evidence="14">
        <text>L-seryl-[protein] + ATP = O-phospho-L-seryl-[protein] + ADP + H(+)</text>
        <dbReference type="Rhea" id="RHEA:17989"/>
        <dbReference type="Rhea" id="RHEA-COMP:9863"/>
        <dbReference type="Rhea" id="RHEA-COMP:11604"/>
        <dbReference type="ChEBI" id="CHEBI:15378"/>
        <dbReference type="ChEBI" id="CHEBI:29999"/>
        <dbReference type="ChEBI" id="CHEBI:30616"/>
        <dbReference type="ChEBI" id="CHEBI:83421"/>
        <dbReference type="ChEBI" id="CHEBI:456216"/>
        <dbReference type="EC" id="2.7.11.1"/>
    </reaction>
</comment>
<keyword evidence="12" id="KW-0496">Mitochondrion</keyword>
<dbReference type="SUPFAM" id="SSF56112">
    <property type="entry name" value="Protein kinase-like (PK-like)"/>
    <property type="match status" value="1"/>
</dbReference>
<evidence type="ECO:0000259" key="15">
    <source>
        <dbReference type="PROSITE" id="PS50011"/>
    </source>
</evidence>
<keyword evidence="17" id="KW-1185">Reference proteome</keyword>
<dbReference type="PANTHER" id="PTHR22972:SF7">
    <property type="entry name" value="SERINE_THREONINE-PROTEIN KINASE PINK1, MITOCHONDRIAL"/>
    <property type="match status" value="1"/>
</dbReference>
<dbReference type="InterPro" id="IPR000719">
    <property type="entry name" value="Prot_kinase_dom"/>
</dbReference>
<dbReference type="SMART" id="SM00220">
    <property type="entry name" value="S_TKc"/>
    <property type="match status" value="1"/>
</dbReference>
<proteinExistence type="predicted"/>
<keyword evidence="7" id="KW-0547">Nucleotide-binding</keyword>
<evidence type="ECO:0000256" key="9">
    <source>
        <dbReference type="ARBA" id="ARBA00022840"/>
    </source>
</evidence>
<evidence type="ECO:0000313" key="16">
    <source>
        <dbReference type="EMBL" id="CAK8686797.1"/>
    </source>
</evidence>
<keyword evidence="9" id="KW-0067">ATP-binding</keyword>
<keyword evidence="6" id="KW-0479">Metal-binding</keyword>
<dbReference type="Pfam" id="PF00069">
    <property type="entry name" value="Pkinase"/>
    <property type="match status" value="1"/>
</dbReference>
<dbReference type="PANTHER" id="PTHR22972">
    <property type="entry name" value="SERINE/THREONINE PROTEIN KINASE"/>
    <property type="match status" value="1"/>
</dbReference>
<reference evidence="16 17" key="1">
    <citation type="submission" date="2024-02" db="EMBL/GenBank/DDBJ databases">
        <authorList>
            <person name="Daric V."/>
            <person name="Darras S."/>
        </authorList>
    </citation>
    <scope>NUCLEOTIDE SEQUENCE [LARGE SCALE GENOMIC DNA]</scope>
</reference>
<keyword evidence="4" id="KW-0723">Serine/threonine-protein kinase</keyword>
<dbReference type="PROSITE" id="PS50011">
    <property type="entry name" value="PROTEIN_KINASE_DOM"/>
    <property type="match status" value="1"/>
</dbReference>
<evidence type="ECO:0000313" key="17">
    <source>
        <dbReference type="Proteomes" id="UP001642483"/>
    </source>
</evidence>
<comment type="catalytic activity">
    <reaction evidence="13">
        <text>L-threonyl-[protein] + ATP = O-phospho-L-threonyl-[protein] + ADP + H(+)</text>
        <dbReference type="Rhea" id="RHEA:46608"/>
        <dbReference type="Rhea" id="RHEA-COMP:11060"/>
        <dbReference type="Rhea" id="RHEA-COMP:11605"/>
        <dbReference type="ChEBI" id="CHEBI:15378"/>
        <dbReference type="ChEBI" id="CHEBI:30013"/>
        <dbReference type="ChEBI" id="CHEBI:30616"/>
        <dbReference type="ChEBI" id="CHEBI:61977"/>
        <dbReference type="ChEBI" id="CHEBI:456216"/>
        <dbReference type="EC" id="2.7.11.1"/>
    </reaction>
</comment>
<dbReference type="Gene3D" id="1.10.510.10">
    <property type="entry name" value="Transferase(Phosphotransferase) domain 1"/>
    <property type="match status" value="1"/>
</dbReference>
<keyword evidence="11" id="KW-0809">Transit peptide</keyword>
<keyword evidence="5" id="KW-0808">Transferase</keyword>
<evidence type="ECO:0000256" key="13">
    <source>
        <dbReference type="ARBA" id="ARBA00047899"/>
    </source>
</evidence>
<evidence type="ECO:0000256" key="3">
    <source>
        <dbReference type="ARBA" id="ARBA00012513"/>
    </source>
</evidence>
<dbReference type="Proteomes" id="UP001642483">
    <property type="component" value="Unassembled WGS sequence"/>
</dbReference>
<accession>A0ABP0G4R3</accession>
<protein>
    <recommendedName>
        <fullName evidence="3">non-specific serine/threonine protein kinase</fullName>
        <ecNumber evidence="3">2.7.11.1</ecNumber>
    </recommendedName>
</protein>
<evidence type="ECO:0000256" key="14">
    <source>
        <dbReference type="ARBA" id="ARBA00048679"/>
    </source>
</evidence>
<evidence type="ECO:0000256" key="6">
    <source>
        <dbReference type="ARBA" id="ARBA00022723"/>
    </source>
</evidence>
<evidence type="ECO:0000256" key="11">
    <source>
        <dbReference type="ARBA" id="ARBA00022946"/>
    </source>
</evidence>
<comment type="subcellular location">
    <subcellularLocation>
        <location evidence="2">Mitochondrion</location>
    </subcellularLocation>
</comment>
<evidence type="ECO:0000256" key="10">
    <source>
        <dbReference type="ARBA" id="ARBA00022842"/>
    </source>
</evidence>
<keyword evidence="8" id="KW-0418">Kinase</keyword>
<evidence type="ECO:0000256" key="12">
    <source>
        <dbReference type="ARBA" id="ARBA00023128"/>
    </source>
</evidence>
<sequence length="479" mass="54608">MWGKMDKFTGHLMPRGLDVVGRWARSKLAEVDVLFKDFKDVVSKVGGKEKVQKISSNEVKNVGSQVAPKQSLFLNWRPQLQNFRSSLKENAFKVQQQVNYRNALGENTFFRKDFMWRRARNMPLIAFAGLFICNEEDQLMSQKVAAQYKIYETVCKNIKTMFPEYEYEHTLAPDTGGMADDYELIREEDRMETGVIKYQAKVKDQVDKSTDEVMAAVALDDYVWESNLPFAESLFSPEFAVKVIIPPRGCHSNEVILKQSEGDSVRCGRGQFGNHDGQDGTWPRKKLPPHPNIVAVERMFVDKFHQRTDETSSNYDKALYVVTKRYPVTLAEYLKHTRPDGDIACLIILQLLEAVSHLVKNHIVHRSINCDNIMLGFDEQGFPHALLDSFGSAYVASSYKDMLVPFYHTSLDTRICPLSSQAPEIAKAKAGRRQFVDYRKSDAWSVGCVAYHVLTGANPFQYRLPKAHKVGARCPRVVL</sequence>
<dbReference type="InterPro" id="IPR011009">
    <property type="entry name" value="Kinase-like_dom_sf"/>
</dbReference>
<dbReference type="EC" id="2.7.11.1" evidence="3"/>
<evidence type="ECO:0000256" key="4">
    <source>
        <dbReference type="ARBA" id="ARBA00022527"/>
    </source>
</evidence>
<dbReference type="EMBL" id="CAWYQH010000103">
    <property type="protein sequence ID" value="CAK8686797.1"/>
    <property type="molecule type" value="Genomic_DNA"/>
</dbReference>
<name>A0ABP0G4R3_CLALP</name>
<evidence type="ECO:0000256" key="5">
    <source>
        <dbReference type="ARBA" id="ARBA00022679"/>
    </source>
</evidence>
<feature type="domain" description="Protein kinase" evidence="15">
    <location>
        <begin position="182"/>
        <end position="479"/>
    </location>
</feature>
<evidence type="ECO:0000256" key="7">
    <source>
        <dbReference type="ARBA" id="ARBA00022741"/>
    </source>
</evidence>
<evidence type="ECO:0000256" key="2">
    <source>
        <dbReference type="ARBA" id="ARBA00004173"/>
    </source>
</evidence>
<gene>
    <name evidence="16" type="ORF">CVLEPA_LOCUS18830</name>
</gene>
<keyword evidence="10" id="KW-0460">Magnesium</keyword>
<dbReference type="InterPro" id="IPR051511">
    <property type="entry name" value="MitoQC_Scaffold_Kinases"/>
</dbReference>
<evidence type="ECO:0000256" key="1">
    <source>
        <dbReference type="ARBA" id="ARBA00001946"/>
    </source>
</evidence>
<evidence type="ECO:0000256" key="8">
    <source>
        <dbReference type="ARBA" id="ARBA00022777"/>
    </source>
</evidence>
<comment type="cofactor">
    <cofactor evidence="1">
        <name>Mg(2+)</name>
        <dbReference type="ChEBI" id="CHEBI:18420"/>
    </cofactor>
</comment>
<organism evidence="16 17">
    <name type="scientific">Clavelina lepadiformis</name>
    <name type="common">Light-bulb sea squirt</name>
    <name type="synonym">Ascidia lepadiformis</name>
    <dbReference type="NCBI Taxonomy" id="159417"/>
    <lineage>
        <taxon>Eukaryota</taxon>
        <taxon>Metazoa</taxon>
        <taxon>Chordata</taxon>
        <taxon>Tunicata</taxon>
        <taxon>Ascidiacea</taxon>
        <taxon>Aplousobranchia</taxon>
        <taxon>Clavelinidae</taxon>
        <taxon>Clavelina</taxon>
    </lineage>
</organism>